<dbReference type="InterPro" id="IPR003593">
    <property type="entry name" value="AAA+_ATPase"/>
</dbReference>
<evidence type="ECO:0000259" key="1">
    <source>
        <dbReference type="SMART" id="SM00382"/>
    </source>
</evidence>
<sequence>MSSSTISKVTPNEFINIVEPLYSSGEQIPTIMLWGPPGVGKSEAIQTTLAKRIAKNTGKTVKFTDVRLLLFNPVDLRGIPVPDQAHEFTKWLKPQIFNMDPDPNVVNILLLDEISAAPPAVQAAAFQLTLDRKIGEHTLPDNVIIIAAGNRVVDKGVAYKMPTPLANRMTHFEIHADLEDWKEWAIPNGIHPTVIGFLNFQGSYLHKFDPSKDDLAFPTPRAWSFVSKYLKLYGNDIDRAYPMIAGTIGTGPAHEFKAFANTYGKLPDINRIMDGEKIDVPKSPDILYALSAALTYRIPKATDEQIKNIVLFTMGLSKEFAVLTMRDILRVEGAQKKIMTLKEWTQWAKAHKELIVG</sequence>
<dbReference type="CDD" id="cd00009">
    <property type="entry name" value="AAA"/>
    <property type="match status" value="1"/>
</dbReference>
<dbReference type="GO" id="GO:0016887">
    <property type="term" value="F:ATP hydrolysis activity"/>
    <property type="evidence" value="ECO:0007669"/>
    <property type="project" value="InterPro"/>
</dbReference>
<protein>
    <submittedName>
        <fullName evidence="2">Gp566</fullName>
    </submittedName>
</protein>
<dbReference type="InterPro" id="IPR027417">
    <property type="entry name" value="P-loop_NTPase"/>
</dbReference>
<feature type="domain" description="AAA+ ATPase" evidence="1">
    <location>
        <begin position="27"/>
        <end position="180"/>
    </location>
</feature>
<dbReference type="Proteomes" id="UP000009273">
    <property type="component" value="Segment"/>
</dbReference>
<accession>G3MAU6</accession>
<dbReference type="Pfam" id="PF07726">
    <property type="entry name" value="AAA_3"/>
    <property type="match status" value="1"/>
</dbReference>
<dbReference type="GeneID" id="18563777"/>
<proteinExistence type="predicted"/>
<evidence type="ECO:0000313" key="3">
    <source>
        <dbReference type="Proteomes" id="UP000009273"/>
    </source>
</evidence>
<reference evidence="2 3" key="1">
    <citation type="submission" date="2011-09" db="EMBL/GenBank/DDBJ databases">
        <authorList>
            <person name="Pope W.H."/>
            <person name="Pedulla M.L."/>
            <person name="Ford M.E."/>
            <person name="Peebles C.L."/>
            <person name="Hatfull G.H."/>
            <person name="Hendrix R.W."/>
        </authorList>
    </citation>
    <scope>NUCLEOTIDE SEQUENCE [LARGE SCALE GENOMIC DNA]</scope>
    <source>
        <strain evidence="2">G</strain>
    </source>
</reference>
<dbReference type="Gene3D" id="3.40.50.300">
    <property type="entry name" value="P-loop containing nucleotide triphosphate hydrolases"/>
    <property type="match status" value="1"/>
</dbReference>
<gene>
    <name evidence="2" type="primary">566</name>
    <name evidence="2" type="ORF">G_566</name>
</gene>
<dbReference type="RefSeq" id="YP_009015858.1">
    <property type="nucleotide sequence ID" value="NC_023719.1"/>
</dbReference>
<evidence type="ECO:0000313" key="2">
    <source>
        <dbReference type="EMBL" id="AEO93812.1"/>
    </source>
</evidence>
<name>G3MAU6_9CAUD</name>
<dbReference type="EMBL" id="JN638751">
    <property type="protein sequence ID" value="AEO93812.1"/>
    <property type="molecule type" value="Genomic_DNA"/>
</dbReference>
<dbReference type="InterPro" id="IPR011703">
    <property type="entry name" value="ATPase_AAA-3"/>
</dbReference>
<dbReference type="OrthoDB" id="3730at10239"/>
<dbReference type="SUPFAM" id="SSF52540">
    <property type="entry name" value="P-loop containing nucleoside triphosphate hydrolases"/>
    <property type="match status" value="1"/>
</dbReference>
<dbReference type="KEGG" id="vg:18563777"/>
<dbReference type="GO" id="GO:0005524">
    <property type="term" value="F:ATP binding"/>
    <property type="evidence" value="ECO:0007669"/>
    <property type="project" value="InterPro"/>
</dbReference>
<organism evidence="2 3">
    <name type="scientific">Bacillus phage G</name>
    <dbReference type="NCBI Taxonomy" id="2884420"/>
    <lineage>
        <taxon>Viruses</taxon>
        <taxon>Duplodnaviria</taxon>
        <taxon>Heunggongvirae</taxon>
        <taxon>Uroviricota</taxon>
        <taxon>Caudoviricetes</taxon>
        <taxon>Donellivirus</taxon>
        <taxon>Donellivirus gee</taxon>
    </lineage>
</organism>
<dbReference type="SMART" id="SM00382">
    <property type="entry name" value="AAA"/>
    <property type="match status" value="1"/>
</dbReference>
<keyword evidence="3" id="KW-1185">Reference proteome</keyword>